<evidence type="ECO:0000313" key="4">
    <source>
        <dbReference type="Proteomes" id="UP000829196"/>
    </source>
</evidence>
<dbReference type="Pfam" id="PF12776">
    <property type="entry name" value="Myb_DNA-bind_3"/>
    <property type="match status" value="1"/>
</dbReference>
<dbReference type="AlphaFoldDB" id="A0A8T3C2J1"/>
<comment type="caution">
    <text evidence="3">The sequence shown here is derived from an EMBL/GenBank/DDBJ whole genome shotgun (WGS) entry which is preliminary data.</text>
</comment>
<dbReference type="EMBL" id="JAGYWB010000004">
    <property type="protein sequence ID" value="KAI0524924.1"/>
    <property type="molecule type" value="Genomic_DNA"/>
</dbReference>
<name>A0A8T3C2J1_DENNO</name>
<reference evidence="3" key="1">
    <citation type="journal article" date="2022" name="Front. Genet.">
        <title>Chromosome-Scale Assembly of the Dendrobium nobile Genome Provides Insights Into the Molecular Mechanism of the Biosynthesis of the Medicinal Active Ingredient of Dendrobium.</title>
        <authorList>
            <person name="Xu Q."/>
            <person name="Niu S.-C."/>
            <person name="Li K.-L."/>
            <person name="Zheng P.-J."/>
            <person name="Zhang X.-J."/>
            <person name="Jia Y."/>
            <person name="Liu Y."/>
            <person name="Niu Y.-X."/>
            <person name="Yu L.-H."/>
            <person name="Chen D.-F."/>
            <person name="Zhang G.-Q."/>
        </authorList>
    </citation>
    <scope>NUCLEOTIDE SEQUENCE</scope>
    <source>
        <tissue evidence="3">Leaf</tissue>
    </source>
</reference>
<gene>
    <name evidence="3" type="ORF">KFK09_004314</name>
</gene>
<evidence type="ECO:0000256" key="1">
    <source>
        <dbReference type="SAM" id="MobiDB-lite"/>
    </source>
</evidence>
<organism evidence="3 4">
    <name type="scientific">Dendrobium nobile</name>
    <name type="common">Orchid</name>
    <dbReference type="NCBI Taxonomy" id="94219"/>
    <lineage>
        <taxon>Eukaryota</taxon>
        <taxon>Viridiplantae</taxon>
        <taxon>Streptophyta</taxon>
        <taxon>Embryophyta</taxon>
        <taxon>Tracheophyta</taxon>
        <taxon>Spermatophyta</taxon>
        <taxon>Magnoliopsida</taxon>
        <taxon>Liliopsida</taxon>
        <taxon>Asparagales</taxon>
        <taxon>Orchidaceae</taxon>
        <taxon>Epidendroideae</taxon>
        <taxon>Malaxideae</taxon>
        <taxon>Dendrobiinae</taxon>
        <taxon>Dendrobium</taxon>
    </lineage>
</organism>
<feature type="domain" description="Myb/SANT-like" evidence="2">
    <location>
        <begin position="278"/>
        <end position="371"/>
    </location>
</feature>
<sequence>MYVGAIAYAQTQGGLTKYFPILVGLHQGSALTPYHSVLVMDVLTKHLQEDVSCCMLFADDILLFDKTSEGVEKCWPLKEKHNTKLSVTELRMLKWMSGFTLRDKIRNEHIPEKLFLFVYLHTYLPATLRLQACVGNSTVRKREDISPFLNSGIGNPTLDVYFYVFQPLNETKRRSVKSKTRSSSCGIKTFKASFIIRLRHACGTYDSLNLKITWPHLHSLLAISESILRTPAWLLVHKRRSSLYFKWFNLFLPIISNVKLLPLFQMGTQKEGCAPASWDLDTTLTYCDICIREIELGNRPTTHFTKEGWKNLLKNFNERTGRTYDRNQLKNKWDQLKKDWKHWKDLLRGETGIGWNPIKKTVDASNDWWNEKLQVMPNAKKFRFNGIAPVLEEKLDLMFSRIVATGENVWIPSSGVLPPELNDNHAISSEEEDYTQDEQSHLPHVPTNDPTSNYDTQRSQQSATLLHKRKKVRTPKSGSRELFLNHVDDLVDAAKSISSAISASNKNRTTFTILEVLEEISKIPDIFDNFELYGFALEYFKDKDNREIFMGMPMEKRLWWLRRSFDKSFF</sequence>
<accession>A0A8T3C2J1</accession>
<feature type="compositionally biased region" description="Polar residues" evidence="1">
    <location>
        <begin position="448"/>
        <end position="464"/>
    </location>
</feature>
<dbReference type="PANTHER" id="PTHR31704">
    <property type="entry name" value="MYB/SANT-LIKE DNA-BINDING DOMAIN PROTEIN-RELATED"/>
    <property type="match status" value="1"/>
</dbReference>
<keyword evidence="4" id="KW-1185">Reference proteome</keyword>
<proteinExistence type="predicted"/>
<dbReference type="Proteomes" id="UP000829196">
    <property type="component" value="Unassembled WGS sequence"/>
</dbReference>
<dbReference type="OrthoDB" id="76215at2759"/>
<dbReference type="PANTHER" id="PTHR31704:SF37">
    <property type="entry name" value="HEAT SHOCK PROTEIN"/>
    <property type="match status" value="1"/>
</dbReference>
<evidence type="ECO:0000313" key="3">
    <source>
        <dbReference type="EMBL" id="KAI0524924.1"/>
    </source>
</evidence>
<evidence type="ECO:0000259" key="2">
    <source>
        <dbReference type="Pfam" id="PF12776"/>
    </source>
</evidence>
<dbReference type="InterPro" id="IPR024752">
    <property type="entry name" value="Myb/SANT-like_dom"/>
</dbReference>
<feature type="region of interest" description="Disordered" evidence="1">
    <location>
        <begin position="430"/>
        <end position="477"/>
    </location>
</feature>
<protein>
    <recommendedName>
        <fullName evidence="2">Myb/SANT-like domain-containing protein</fullName>
    </recommendedName>
</protein>